<dbReference type="SUPFAM" id="SSF53187">
    <property type="entry name" value="Zn-dependent exopeptidases"/>
    <property type="match status" value="1"/>
</dbReference>
<keyword evidence="8" id="KW-1185">Reference proteome</keyword>
<dbReference type="CDD" id="cd00433">
    <property type="entry name" value="Peptidase_M17"/>
    <property type="match status" value="1"/>
</dbReference>
<organism evidence="7 8">
    <name type="scientific">Pseudobacteriovorax antillogorgiicola</name>
    <dbReference type="NCBI Taxonomy" id="1513793"/>
    <lineage>
        <taxon>Bacteria</taxon>
        <taxon>Pseudomonadati</taxon>
        <taxon>Bdellovibrionota</taxon>
        <taxon>Oligoflexia</taxon>
        <taxon>Oligoflexales</taxon>
        <taxon>Pseudobacteriovoracaceae</taxon>
        <taxon>Pseudobacteriovorax</taxon>
    </lineage>
</organism>
<accession>A0A1Y6BPR3</accession>
<dbReference type="OrthoDB" id="5486086at2"/>
<gene>
    <name evidence="7" type="ORF">SAMN06296036_105283</name>
</gene>
<evidence type="ECO:0000256" key="4">
    <source>
        <dbReference type="ARBA" id="ARBA00022801"/>
    </source>
</evidence>
<comment type="similarity">
    <text evidence="1">Belongs to the peptidase M17 family.</text>
</comment>
<evidence type="ECO:0000313" key="8">
    <source>
        <dbReference type="Proteomes" id="UP000192907"/>
    </source>
</evidence>
<reference evidence="8" key="1">
    <citation type="submission" date="2017-04" db="EMBL/GenBank/DDBJ databases">
        <authorList>
            <person name="Varghese N."/>
            <person name="Submissions S."/>
        </authorList>
    </citation>
    <scope>NUCLEOTIDE SEQUENCE [LARGE SCALE GENOMIC DNA]</scope>
    <source>
        <strain evidence="8">RKEM611</strain>
    </source>
</reference>
<evidence type="ECO:0000259" key="6">
    <source>
        <dbReference type="PROSITE" id="PS00631"/>
    </source>
</evidence>
<name>A0A1Y6BPR3_9BACT</name>
<dbReference type="PANTHER" id="PTHR11963">
    <property type="entry name" value="LEUCINE AMINOPEPTIDASE-RELATED"/>
    <property type="match status" value="1"/>
</dbReference>
<keyword evidence="5" id="KW-0464">Manganese</keyword>
<keyword evidence="4" id="KW-0378">Hydrolase</keyword>
<dbReference type="GO" id="GO:0006508">
    <property type="term" value="P:proteolysis"/>
    <property type="evidence" value="ECO:0007669"/>
    <property type="project" value="UniProtKB-KW"/>
</dbReference>
<dbReference type="Pfam" id="PF00883">
    <property type="entry name" value="Peptidase_M17"/>
    <property type="match status" value="1"/>
</dbReference>
<dbReference type="STRING" id="1513793.SAMN06296036_105283"/>
<evidence type="ECO:0000256" key="1">
    <source>
        <dbReference type="ARBA" id="ARBA00009528"/>
    </source>
</evidence>
<keyword evidence="3" id="KW-0645">Protease</keyword>
<dbReference type="RefSeq" id="WP_132317145.1">
    <property type="nucleotide sequence ID" value="NZ_FWZT01000005.1"/>
</dbReference>
<evidence type="ECO:0000256" key="2">
    <source>
        <dbReference type="ARBA" id="ARBA00022438"/>
    </source>
</evidence>
<dbReference type="PANTHER" id="PTHR11963:SF48">
    <property type="entry name" value="DIPEPTIDASE B, ISOFORM A"/>
    <property type="match status" value="1"/>
</dbReference>
<evidence type="ECO:0000313" key="7">
    <source>
        <dbReference type="EMBL" id="SMF14255.1"/>
    </source>
</evidence>
<dbReference type="GO" id="GO:0005737">
    <property type="term" value="C:cytoplasm"/>
    <property type="evidence" value="ECO:0007669"/>
    <property type="project" value="InterPro"/>
</dbReference>
<dbReference type="InterPro" id="IPR041417">
    <property type="entry name" value="NPEPL1_N"/>
</dbReference>
<dbReference type="Gene3D" id="3.40.50.10590">
    <property type="entry name" value="Zn-dependent exopeptidases"/>
    <property type="match status" value="1"/>
</dbReference>
<sequence>MLKFHKTLKSALAKASHLSFVASESAYKKGLYKKVLDEELFSMMSSELKKAEAGLSGKCFNSYTANKSIRTVSFAVLPQKVSRGNSPTRKEWVYKHTASIEKHENSTIILVLDKEDHYVAAASAIARRVRLYSQKTGDTEKRSFHVVAIDASGNEIAPNKRVSAVADGVSWACMAVDTPPSDFNPKAVAAAAKALFKGNKSVSSKEIQGSKLVEEGLNGIFAVGKCAVEAPRMLILDYKPSKASKTVALIGKGVTYDTGGLSLKIQGNMVGMKSDMGGAAAVVGAFKSLVDAKCSHRVIAILGLVENAIGPEAYKNDDIITMHSGKTVEINNTDAEGRIVLADCVSYAARTYELDLVVDAATLTGAQMIATGLLHAGVVSNEDKVEDLAMKAGKSSGDLVSPLPFAPEFFKAEFSSKVADMKNSVKNRMNAQSSCAAQFIHNHIEDTETPWLHIDLAGPSFVGGLGSGFGVALMFEIVENL</sequence>
<dbReference type="EMBL" id="FWZT01000005">
    <property type="protein sequence ID" value="SMF14255.1"/>
    <property type="molecule type" value="Genomic_DNA"/>
</dbReference>
<dbReference type="Pfam" id="PF18295">
    <property type="entry name" value="Pdase_M17_N2"/>
    <property type="match status" value="1"/>
</dbReference>
<dbReference type="InterPro" id="IPR011356">
    <property type="entry name" value="Leucine_aapep/pepB"/>
</dbReference>
<dbReference type="GO" id="GO:0030145">
    <property type="term" value="F:manganese ion binding"/>
    <property type="evidence" value="ECO:0007669"/>
    <property type="project" value="InterPro"/>
</dbReference>
<feature type="domain" description="Cytosol aminopeptidase" evidence="6">
    <location>
        <begin position="332"/>
        <end position="339"/>
    </location>
</feature>
<dbReference type="InterPro" id="IPR000819">
    <property type="entry name" value="Peptidase_M17_C"/>
</dbReference>
<dbReference type="PROSITE" id="PS00631">
    <property type="entry name" value="CYTOSOL_AP"/>
    <property type="match status" value="1"/>
</dbReference>
<evidence type="ECO:0000256" key="5">
    <source>
        <dbReference type="ARBA" id="ARBA00023211"/>
    </source>
</evidence>
<dbReference type="PRINTS" id="PR00481">
    <property type="entry name" value="LAMNOPPTDASE"/>
</dbReference>
<dbReference type="Proteomes" id="UP000192907">
    <property type="component" value="Unassembled WGS sequence"/>
</dbReference>
<dbReference type="Gene3D" id="3.40.630.10">
    <property type="entry name" value="Zn peptidases"/>
    <property type="match status" value="1"/>
</dbReference>
<proteinExistence type="inferred from homology"/>
<dbReference type="GO" id="GO:0070006">
    <property type="term" value="F:metalloaminopeptidase activity"/>
    <property type="evidence" value="ECO:0007669"/>
    <property type="project" value="InterPro"/>
</dbReference>
<evidence type="ECO:0000256" key="3">
    <source>
        <dbReference type="ARBA" id="ARBA00022670"/>
    </source>
</evidence>
<dbReference type="AlphaFoldDB" id="A0A1Y6BPR3"/>
<keyword evidence="2 7" id="KW-0031">Aminopeptidase</keyword>
<protein>
    <submittedName>
        <fullName evidence="7">Probable aminopeptidase NPEPL1</fullName>
    </submittedName>
</protein>